<accession>G0U6Z7</accession>
<evidence type="ECO:0000313" key="1">
    <source>
        <dbReference type="EMBL" id="CCC51654.1"/>
    </source>
</evidence>
<organism evidence="1">
    <name type="scientific">Trypanosoma vivax (strain Y486)</name>
    <dbReference type="NCBI Taxonomy" id="1055687"/>
    <lineage>
        <taxon>Eukaryota</taxon>
        <taxon>Discoba</taxon>
        <taxon>Euglenozoa</taxon>
        <taxon>Kinetoplastea</taxon>
        <taxon>Metakinetoplastina</taxon>
        <taxon>Trypanosomatida</taxon>
        <taxon>Trypanosomatidae</taxon>
        <taxon>Trypanosoma</taxon>
        <taxon>Duttonella</taxon>
    </lineage>
</organism>
<proteinExistence type="predicted"/>
<dbReference type="AlphaFoldDB" id="G0U6Z7"/>
<name>G0U6Z7_TRYVY</name>
<protein>
    <submittedName>
        <fullName evidence="1">Uncharacterized protein</fullName>
    </submittedName>
</protein>
<sequence length="191" mass="21557">MYWAILICFLNRRLLCTAKVPGFVSVLSAPTLRIPFDPTLPRNGVGKFLLVAFPLLEIGMLCISFLVSEAEVLVWWAYWQDCAHRVRVTKFFRLQWHGQVSLRPTVALFNFPGWSSCQKAGKALNPSAWWPFVASRNVAGLLVLHACVCVCVLERGGEQVVPLHCPVPWRSAFTTLASLVSQLCPFKREKR</sequence>
<reference evidence="1" key="1">
    <citation type="journal article" date="2012" name="Proc. Natl. Acad. Sci. U.S.A.">
        <title>Antigenic diversity is generated by distinct evolutionary mechanisms in African trypanosome species.</title>
        <authorList>
            <person name="Jackson A.P."/>
            <person name="Berry A."/>
            <person name="Aslett M."/>
            <person name="Allison H.C."/>
            <person name="Burton P."/>
            <person name="Vavrova-Anderson J."/>
            <person name="Brown R."/>
            <person name="Browne H."/>
            <person name="Corton N."/>
            <person name="Hauser H."/>
            <person name="Gamble J."/>
            <person name="Gilderthorp R."/>
            <person name="Marcello L."/>
            <person name="McQuillan J."/>
            <person name="Otto T.D."/>
            <person name="Quail M.A."/>
            <person name="Sanders M.J."/>
            <person name="van Tonder A."/>
            <person name="Ginger M.L."/>
            <person name="Field M.C."/>
            <person name="Barry J.D."/>
            <person name="Hertz-Fowler C."/>
            <person name="Berriman M."/>
        </authorList>
    </citation>
    <scope>NUCLEOTIDE SEQUENCE</scope>
    <source>
        <strain evidence="1">Y486</strain>
    </source>
</reference>
<dbReference type="EMBL" id="HE573026">
    <property type="protein sequence ID" value="CCC51654.1"/>
    <property type="molecule type" value="Genomic_DNA"/>
</dbReference>
<gene>
    <name evidence="1" type="ORF">TVY486_1007010</name>
</gene>
<dbReference type="VEuPathDB" id="TriTrypDB:TvY486_1007010"/>